<dbReference type="Pfam" id="PF00656">
    <property type="entry name" value="Peptidase_C14"/>
    <property type="match status" value="1"/>
</dbReference>
<dbReference type="KEGG" id="egt:105976758"/>
<evidence type="ECO:0000256" key="1">
    <source>
        <dbReference type="ARBA" id="ARBA00009005"/>
    </source>
</evidence>
<dbReference type="GO" id="GO:0006508">
    <property type="term" value="P:proteolysis"/>
    <property type="evidence" value="ECO:0000318"/>
    <property type="project" value="GO_Central"/>
</dbReference>
<protein>
    <recommendedName>
        <fullName evidence="2">Peptidase C14 caspase domain-containing protein</fullName>
    </recommendedName>
</protein>
<dbReference type="eggNOG" id="KOG1546">
    <property type="taxonomic scope" value="Eukaryota"/>
</dbReference>
<dbReference type="GO" id="GO:0004197">
    <property type="term" value="F:cysteine-type endopeptidase activity"/>
    <property type="evidence" value="ECO:0000318"/>
    <property type="project" value="GO_Central"/>
</dbReference>
<dbReference type="EMBL" id="KI632259">
    <property type="protein sequence ID" value="EYU20863.1"/>
    <property type="molecule type" value="Genomic_DNA"/>
</dbReference>
<gene>
    <name evidence="3" type="ORF">MIMGU_mgv1a011117mg</name>
</gene>
<dbReference type="AlphaFoldDB" id="A0A022Q128"/>
<evidence type="ECO:0000313" key="4">
    <source>
        <dbReference type="Proteomes" id="UP000030748"/>
    </source>
</evidence>
<evidence type="ECO:0000259" key="2">
    <source>
        <dbReference type="Pfam" id="PF00656"/>
    </source>
</evidence>
<dbReference type="Gene3D" id="3.40.50.1460">
    <property type="match status" value="1"/>
</dbReference>
<proteinExistence type="inferred from homology"/>
<name>A0A022Q128_ERYGU</name>
<feature type="domain" description="Peptidase C14 caspase" evidence="2">
    <location>
        <begin position="2"/>
        <end position="261"/>
    </location>
</feature>
<dbReference type="PANTHER" id="PTHR48104:SF7">
    <property type="entry name" value="METACASPASE-9"/>
    <property type="match status" value="1"/>
</dbReference>
<sequence length="292" mass="31993">MMKKMLIGRFGFDSKAIMVLTDKPGSKKLRATGQNIKIQLGNMIAKALPGDRLLFFFSGHGTTVTDDNGKLRQAIVGCDDNNINCLEFRHYVNLLPKDATLTILADSCCSGGLIDQEPVQVGLPYHPQPPDRSCRPRRMLPYDAYLAQLSSRTGLNSPNIGVHLVQLFKSEASILFTQPPNKHPQPLKADQGILLSAGEPDEFTYEDEDENGAPCGAFTKVVVEILKGTPALITNKKLVMKARGILGVKKINPQHPCLYCSRKNVDAGFLGKATHSRVEIGETSAEDHVLQE</sequence>
<organism evidence="3 4">
    <name type="scientific">Erythranthe guttata</name>
    <name type="common">Yellow monkey flower</name>
    <name type="synonym">Mimulus guttatus</name>
    <dbReference type="NCBI Taxonomy" id="4155"/>
    <lineage>
        <taxon>Eukaryota</taxon>
        <taxon>Viridiplantae</taxon>
        <taxon>Streptophyta</taxon>
        <taxon>Embryophyta</taxon>
        <taxon>Tracheophyta</taxon>
        <taxon>Spermatophyta</taxon>
        <taxon>Magnoliopsida</taxon>
        <taxon>eudicotyledons</taxon>
        <taxon>Gunneridae</taxon>
        <taxon>Pentapetalae</taxon>
        <taxon>asterids</taxon>
        <taxon>lamiids</taxon>
        <taxon>Lamiales</taxon>
        <taxon>Phrymaceae</taxon>
        <taxon>Erythranthe</taxon>
    </lineage>
</organism>
<comment type="similarity">
    <text evidence="1">Belongs to the peptidase C14B family.</text>
</comment>
<dbReference type="GO" id="GO:0005737">
    <property type="term" value="C:cytoplasm"/>
    <property type="evidence" value="ECO:0000318"/>
    <property type="project" value="GO_Central"/>
</dbReference>
<dbReference type="Proteomes" id="UP000030748">
    <property type="component" value="Unassembled WGS sequence"/>
</dbReference>
<dbReference type="PANTHER" id="PTHR48104">
    <property type="entry name" value="METACASPASE-4"/>
    <property type="match status" value="1"/>
</dbReference>
<dbReference type="InterPro" id="IPR011600">
    <property type="entry name" value="Pept_C14_caspase"/>
</dbReference>
<dbReference type="OrthoDB" id="3223806at2759"/>
<dbReference type="InterPro" id="IPR050452">
    <property type="entry name" value="Metacaspase"/>
</dbReference>
<evidence type="ECO:0000313" key="3">
    <source>
        <dbReference type="EMBL" id="EYU20863.1"/>
    </source>
</evidence>
<dbReference type="OMA" id="TILADSC"/>
<reference evidence="3 4" key="1">
    <citation type="journal article" date="2013" name="Proc. Natl. Acad. Sci. U.S.A.">
        <title>Fine-scale variation in meiotic recombination in Mimulus inferred from population shotgun sequencing.</title>
        <authorList>
            <person name="Hellsten U."/>
            <person name="Wright K.M."/>
            <person name="Jenkins J."/>
            <person name="Shu S."/>
            <person name="Yuan Y."/>
            <person name="Wessler S.R."/>
            <person name="Schmutz J."/>
            <person name="Willis J.H."/>
            <person name="Rokhsar D.S."/>
        </authorList>
    </citation>
    <scope>NUCLEOTIDE SEQUENCE [LARGE SCALE GENOMIC DNA]</scope>
    <source>
        <strain evidence="4">cv. DUN x IM62</strain>
    </source>
</reference>
<accession>A0A022Q128</accession>
<keyword evidence="4" id="KW-1185">Reference proteome</keyword>